<feature type="domain" description="Rhodanese" evidence="1">
    <location>
        <begin position="12"/>
        <end position="90"/>
    </location>
</feature>
<dbReference type="AlphaFoldDB" id="A0A1C0YPV0"/>
<evidence type="ECO:0000259" key="1">
    <source>
        <dbReference type="PROSITE" id="PS50206"/>
    </source>
</evidence>
<dbReference type="InterPro" id="IPR050229">
    <property type="entry name" value="GlpE_sulfurtransferase"/>
</dbReference>
<protein>
    <submittedName>
        <fullName evidence="2">Rhodanese</fullName>
    </submittedName>
</protein>
<dbReference type="InterPro" id="IPR036873">
    <property type="entry name" value="Rhodanese-like_dom_sf"/>
</dbReference>
<accession>A0A1C0YPV0</accession>
<dbReference type="EMBL" id="MATO01000044">
    <property type="protein sequence ID" value="OCS89198.1"/>
    <property type="molecule type" value="Genomic_DNA"/>
</dbReference>
<evidence type="ECO:0000313" key="2">
    <source>
        <dbReference type="EMBL" id="OCS89198.1"/>
    </source>
</evidence>
<organism evidence="2 3">
    <name type="scientific">Caryophanon latum</name>
    <dbReference type="NCBI Taxonomy" id="33977"/>
    <lineage>
        <taxon>Bacteria</taxon>
        <taxon>Bacillati</taxon>
        <taxon>Bacillota</taxon>
        <taxon>Bacilli</taxon>
        <taxon>Bacillales</taxon>
        <taxon>Caryophanaceae</taxon>
        <taxon>Caryophanon</taxon>
    </lineage>
</organism>
<dbReference type="RefSeq" id="WP_066465203.1">
    <property type="nucleotide sequence ID" value="NZ_MATO01000044.1"/>
</dbReference>
<comment type="caution">
    <text evidence="2">The sequence shown here is derived from an EMBL/GenBank/DDBJ whole genome shotgun (WGS) entry which is preliminary data.</text>
</comment>
<dbReference type="SMART" id="SM00450">
    <property type="entry name" value="RHOD"/>
    <property type="match status" value="1"/>
</dbReference>
<evidence type="ECO:0000313" key="3">
    <source>
        <dbReference type="Proteomes" id="UP000093482"/>
    </source>
</evidence>
<dbReference type="PANTHER" id="PTHR43031:SF17">
    <property type="entry name" value="SULFURTRANSFERASE YTWF-RELATED"/>
    <property type="match status" value="1"/>
</dbReference>
<dbReference type="Pfam" id="PF00581">
    <property type="entry name" value="Rhodanese"/>
    <property type="match status" value="1"/>
</dbReference>
<dbReference type="CDD" id="cd00158">
    <property type="entry name" value="RHOD"/>
    <property type="match status" value="1"/>
</dbReference>
<dbReference type="Proteomes" id="UP000093482">
    <property type="component" value="Unassembled WGS sequence"/>
</dbReference>
<dbReference type="PROSITE" id="PS50206">
    <property type="entry name" value="RHODANESE_3"/>
    <property type="match status" value="1"/>
</dbReference>
<dbReference type="PANTHER" id="PTHR43031">
    <property type="entry name" value="FAD-DEPENDENT OXIDOREDUCTASE"/>
    <property type="match status" value="1"/>
</dbReference>
<dbReference type="OrthoDB" id="9800872at2"/>
<name>A0A1C0YPV0_9BACL</name>
<sequence>MTTTELQAKLQAGQACNIIDVREAGEYAGAHIPGSVNMPLSLLEFRMHELQKNEHYFIICQAGGRSAQATAFLQVQGYDVTNVAGGMNDW</sequence>
<proteinExistence type="predicted"/>
<dbReference type="InterPro" id="IPR001763">
    <property type="entry name" value="Rhodanese-like_dom"/>
</dbReference>
<dbReference type="Gene3D" id="3.40.250.10">
    <property type="entry name" value="Rhodanese-like domain"/>
    <property type="match status" value="1"/>
</dbReference>
<dbReference type="SUPFAM" id="SSF52821">
    <property type="entry name" value="Rhodanese/Cell cycle control phosphatase"/>
    <property type="match status" value="1"/>
</dbReference>
<keyword evidence="3" id="KW-1185">Reference proteome</keyword>
<reference evidence="2 3" key="1">
    <citation type="submission" date="2016-07" db="EMBL/GenBank/DDBJ databases">
        <title>Caryophanon latum genome sequencing.</title>
        <authorList>
            <person name="Verma A."/>
            <person name="Pal Y."/>
            <person name="Krishnamurthi S."/>
        </authorList>
    </citation>
    <scope>NUCLEOTIDE SEQUENCE [LARGE SCALE GENOMIC DNA]</scope>
    <source>
        <strain evidence="2 3">DSM 14151</strain>
    </source>
</reference>
<gene>
    <name evidence="2" type="ORF">A6K76_12655</name>
</gene>